<keyword evidence="1" id="KW-0732">Signal</keyword>
<evidence type="ECO:0000313" key="2">
    <source>
        <dbReference type="EMBL" id="KAF1938361.1"/>
    </source>
</evidence>
<gene>
    <name evidence="2" type="ORF">EJ02DRAFT_457926</name>
</gene>
<feature type="chain" id="PRO_5025682629" evidence="1">
    <location>
        <begin position="19"/>
        <end position="93"/>
    </location>
</feature>
<accession>A0A6A5SCM2</accession>
<dbReference type="Proteomes" id="UP000800038">
    <property type="component" value="Unassembled WGS sequence"/>
</dbReference>
<protein>
    <submittedName>
        <fullName evidence="2">Uncharacterized protein</fullName>
    </submittedName>
</protein>
<dbReference type="EMBL" id="ML976107">
    <property type="protein sequence ID" value="KAF1938361.1"/>
    <property type="molecule type" value="Genomic_DNA"/>
</dbReference>
<evidence type="ECO:0000256" key="1">
    <source>
        <dbReference type="SAM" id="SignalP"/>
    </source>
</evidence>
<organism evidence="2 3">
    <name type="scientific">Clathrospora elynae</name>
    <dbReference type="NCBI Taxonomy" id="706981"/>
    <lineage>
        <taxon>Eukaryota</taxon>
        <taxon>Fungi</taxon>
        <taxon>Dikarya</taxon>
        <taxon>Ascomycota</taxon>
        <taxon>Pezizomycotina</taxon>
        <taxon>Dothideomycetes</taxon>
        <taxon>Pleosporomycetidae</taxon>
        <taxon>Pleosporales</taxon>
        <taxon>Diademaceae</taxon>
        <taxon>Clathrospora</taxon>
    </lineage>
</organism>
<reference evidence="2" key="1">
    <citation type="journal article" date="2020" name="Stud. Mycol.">
        <title>101 Dothideomycetes genomes: a test case for predicting lifestyles and emergence of pathogens.</title>
        <authorList>
            <person name="Haridas S."/>
            <person name="Albert R."/>
            <person name="Binder M."/>
            <person name="Bloem J."/>
            <person name="Labutti K."/>
            <person name="Salamov A."/>
            <person name="Andreopoulos B."/>
            <person name="Baker S."/>
            <person name="Barry K."/>
            <person name="Bills G."/>
            <person name="Bluhm B."/>
            <person name="Cannon C."/>
            <person name="Castanera R."/>
            <person name="Culley D."/>
            <person name="Daum C."/>
            <person name="Ezra D."/>
            <person name="Gonzalez J."/>
            <person name="Henrissat B."/>
            <person name="Kuo A."/>
            <person name="Liang C."/>
            <person name="Lipzen A."/>
            <person name="Lutzoni F."/>
            <person name="Magnuson J."/>
            <person name="Mondo S."/>
            <person name="Nolan M."/>
            <person name="Ohm R."/>
            <person name="Pangilinan J."/>
            <person name="Park H.-J."/>
            <person name="Ramirez L."/>
            <person name="Alfaro M."/>
            <person name="Sun H."/>
            <person name="Tritt A."/>
            <person name="Yoshinaga Y."/>
            <person name="Zwiers L.-H."/>
            <person name="Turgeon B."/>
            <person name="Goodwin S."/>
            <person name="Spatafora J."/>
            <person name="Crous P."/>
            <person name="Grigoriev I."/>
        </authorList>
    </citation>
    <scope>NUCLEOTIDE SEQUENCE</scope>
    <source>
        <strain evidence="2">CBS 161.51</strain>
    </source>
</reference>
<sequence>MKFTTTLLLAIMATVTIATPMATPAAIEDVTSATSNTNMAQTTCGDCDTFYVNCRKTIGCWLNPYGCTFGCRTDTCRALDGYCKASCPPYQSC</sequence>
<proteinExistence type="predicted"/>
<dbReference type="AlphaFoldDB" id="A0A6A5SCM2"/>
<name>A0A6A5SCM2_9PLEO</name>
<keyword evidence="3" id="KW-1185">Reference proteome</keyword>
<feature type="signal peptide" evidence="1">
    <location>
        <begin position="1"/>
        <end position="18"/>
    </location>
</feature>
<evidence type="ECO:0000313" key="3">
    <source>
        <dbReference type="Proteomes" id="UP000800038"/>
    </source>
</evidence>